<dbReference type="PANTHER" id="PTHR22883">
    <property type="entry name" value="ZINC FINGER DHHC DOMAIN CONTAINING PROTEIN"/>
    <property type="match status" value="1"/>
</dbReference>
<evidence type="ECO:0000313" key="12">
    <source>
        <dbReference type="EMBL" id="KAJ8301007.1"/>
    </source>
</evidence>
<feature type="domain" description="Palmitoyltransferase DHHC" evidence="11">
    <location>
        <begin position="143"/>
        <end position="198"/>
    </location>
</feature>
<dbReference type="Proteomes" id="UP001217089">
    <property type="component" value="Unassembled WGS sequence"/>
</dbReference>
<feature type="non-terminal residue" evidence="12">
    <location>
        <position position="299"/>
    </location>
</feature>
<evidence type="ECO:0000256" key="2">
    <source>
        <dbReference type="ARBA" id="ARBA00008574"/>
    </source>
</evidence>
<comment type="caution">
    <text evidence="12">The sequence shown here is derived from an EMBL/GenBank/DDBJ whole genome shotgun (WGS) entry which is preliminary data.</text>
</comment>
<comment type="domain">
    <text evidence="10">The DHHC domain is required for palmitoyltransferase activity.</text>
</comment>
<keyword evidence="6 10" id="KW-0472">Membrane</keyword>
<dbReference type="InterPro" id="IPR039859">
    <property type="entry name" value="PFA4/ZDH16/20/ERF2-like"/>
</dbReference>
<keyword evidence="5 10" id="KW-1133">Transmembrane helix</keyword>
<evidence type="ECO:0000256" key="4">
    <source>
        <dbReference type="ARBA" id="ARBA00022692"/>
    </source>
</evidence>
<proteinExistence type="inferred from homology"/>
<organism evidence="12 13">
    <name type="scientific">Tegillarca granosa</name>
    <name type="common">Malaysian cockle</name>
    <name type="synonym">Anadara granosa</name>
    <dbReference type="NCBI Taxonomy" id="220873"/>
    <lineage>
        <taxon>Eukaryota</taxon>
        <taxon>Metazoa</taxon>
        <taxon>Spiralia</taxon>
        <taxon>Lophotrochozoa</taxon>
        <taxon>Mollusca</taxon>
        <taxon>Bivalvia</taxon>
        <taxon>Autobranchia</taxon>
        <taxon>Pteriomorphia</taxon>
        <taxon>Arcoida</taxon>
        <taxon>Arcoidea</taxon>
        <taxon>Arcidae</taxon>
        <taxon>Tegillarca</taxon>
    </lineage>
</organism>
<evidence type="ECO:0000256" key="6">
    <source>
        <dbReference type="ARBA" id="ARBA00023136"/>
    </source>
</evidence>
<keyword evidence="13" id="KW-1185">Reference proteome</keyword>
<evidence type="ECO:0000256" key="7">
    <source>
        <dbReference type="ARBA" id="ARBA00023139"/>
    </source>
</evidence>
<evidence type="ECO:0000256" key="3">
    <source>
        <dbReference type="ARBA" id="ARBA00022679"/>
    </source>
</evidence>
<sequence>MSKKIRGKRSFNGQRRPLIDIEDPPEKIIDRHVGSSQRRSLTDMEDPVYGLFPKKINDRHGGSTLRRSLIDMDDPVYGLLYILLLTFSLVMYYTACNVDPGYINPKTYVNKKKVINNNTDEEDDNDTSENSSMINSTDRIHDNTYRYCDYCEIQQPMRSKHCEDCNKCVRKYDHHCPWLEACIGERNHKYFWLFLSSMGAFKYEQHWGAWFENNVFFLIDLLILICGGFTVLGLLGFHTYLLVKGLTTWEAVSRERITYLKYLDDDYNPFDEGLCVNIYYFLCLCKVRRWEVLYEKKAQ</sequence>
<dbReference type="Pfam" id="PF01529">
    <property type="entry name" value="DHHC"/>
    <property type="match status" value="1"/>
</dbReference>
<dbReference type="PROSITE" id="PS50216">
    <property type="entry name" value="DHHC"/>
    <property type="match status" value="1"/>
</dbReference>
<comment type="similarity">
    <text evidence="2 10">Belongs to the DHHC palmitoyltransferase family.</text>
</comment>
<evidence type="ECO:0000256" key="5">
    <source>
        <dbReference type="ARBA" id="ARBA00022989"/>
    </source>
</evidence>
<evidence type="ECO:0000256" key="9">
    <source>
        <dbReference type="ARBA" id="ARBA00023315"/>
    </source>
</evidence>
<keyword evidence="7" id="KW-0564">Palmitate</keyword>
<feature type="transmembrane region" description="Helical" evidence="10">
    <location>
        <begin position="76"/>
        <end position="95"/>
    </location>
</feature>
<dbReference type="PANTHER" id="PTHR22883:SF301">
    <property type="entry name" value="PALMITOYLTRANSFERASE ZDHHC12"/>
    <property type="match status" value="1"/>
</dbReference>
<evidence type="ECO:0000256" key="8">
    <source>
        <dbReference type="ARBA" id="ARBA00023288"/>
    </source>
</evidence>
<evidence type="ECO:0000256" key="10">
    <source>
        <dbReference type="RuleBase" id="RU079119"/>
    </source>
</evidence>
<keyword evidence="9 10" id="KW-0012">Acyltransferase</keyword>
<evidence type="ECO:0000256" key="1">
    <source>
        <dbReference type="ARBA" id="ARBA00004127"/>
    </source>
</evidence>
<name>A0ABQ9EAU6_TEGGR</name>
<keyword evidence="4 10" id="KW-0812">Transmembrane</keyword>
<dbReference type="EC" id="2.3.1.225" evidence="10"/>
<comment type="subcellular location">
    <subcellularLocation>
        <location evidence="1">Endomembrane system</location>
        <topology evidence="1">Multi-pass membrane protein</topology>
    </subcellularLocation>
</comment>
<reference evidence="12 13" key="1">
    <citation type="submission" date="2022-12" db="EMBL/GenBank/DDBJ databases">
        <title>Chromosome-level genome of Tegillarca granosa.</title>
        <authorList>
            <person name="Kim J."/>
        </authorList>
    </citation>
    <scope>NUCLEOTIDE SEQUENCE [LARGE SCALE GENOMIC DNA]</scope>
    <source>
        <strain evidence="12">Teg-2019</strain>
        <tissue evidence="12">Adductor muscle</tissue>
    </source>
</reference>
<evidence type="ECO:0000313" key="13">
    <source>
        <dbReference type="Proteomes" id="UP001217089"/>
    </source>
</evidence>
<keyword evidence="3 10" id="KW-0808">Transferase</keyword>
<protein>
    <recommendedName>
        <fullName evidence="10">Palmitoyltransferase</fullName>
        <ecNumber evidence="10">2.3.1.225</ecNumber>
    </recommendedName>
</protein>
<comment type="catalytic activity">
    <reaction evidence="10">
        <text>L-cysteinyl-[protein] + hexadecanoyl-CoA = S-hexadecanoyl-L-cysteinyl-[protein] + CoA</text>
        <dbReference type="Rhea" id="RHEA:36683"/>
        <dbReference type="Rhea" id="RHEA-COMP:10131"/>
        <dbReference type="Rhea" id="RHEA-COMP:11032"/>
        <dbReference type="ChEBI" id="CHEBI:29950"/>
        <dbReference type="ChEBI" id="CHEBI:57287"/>
        <dbReference type="ChEBI" id="CHEBI:57379"/>
        <dbReference type="ChEBI" id="CHEBI:74151"/>
        <dbReference type="EC" id="2.3.1.225"/>
    </reaction>
</comment>
<feature type="transmembrane region" description="Helical" evidence="10">
    <location>
        <begin position="215"/>
        <end position="237"/>
    </location>
</feature>
<gene>
    <name evidence="12" type="ORF">KUTeg_022526</name>
</gene>
<accession>A0ABQ9EAU6</accession>
<evidence type="ECO:0000259" key="11">
    <source>
        <dbReference type="Pfam" id="PF01529"/>
    </source>
</evidence>
<dbReference type="InterPro" id="IPR001594">
    <property type="entry name" value="Palmitoyltrfase_DHHC"/>
</dbReference>
<dbReference type="EMBL" id="JARBDR010000919">
    <property type="protein sequence ID" value="KAJ8301007.1"/>
    <property type="molecule type" value="Genomic_DNA"/>
</dbReference>
<keyword evidence="8" id="KW-0449">Lipoprotein</keyword>